<name>A0A7R9LP44_9ACAR</name>
<proteinExistence type="predicted"/>
<dbReference type="Pfam" id="PF05773">
    <property type="entry name" value="RWD"/>
    <property type="match status" value="1"/>
</dbReference>
<dbReference type="InterPro" id="IPR040213">
    <property type="entry name" value="GIR2-like"/>
</dbReference>
<evidence type="ECO:0000313" key="4">
    <source>
        <dbReference type="Proteomes" id="UP000728032"/>
    </source>
</evidence>
<dbReference type="EMBL" id="OC916794">
    <property type="protein sequence ID" value="CAD7645278.1"/>
    <property type="molecule type" value="Genomic_DNA"/>
</dbReference>
<dbReference type="InterPro" id="IPR016135">
    <property type="entry name" value="UBQ-conjugating_enzyme/RWD"/>
</dbReference>
<dbReference type="Proteomes" id="UP000728032">
    <property type="component" value="Unassembled WGS sequence"/>
</dbReference>
<evidence type="ECO:0000259" key="2">
    <source>
        <dbReference type="PROSITE" id="PS50908"/>
    </source>
</evidence>
<keyword evidence="4" id="KW-1185">Reference proteome</keyword>
<accession>A0A7R9LP44</accession>
<feature type="non-terminal residue" evidence="3">
    <location>
        <position position="1"/>
    </location>
</feature>
<dbReference type="AlphaFoldDB" id="A0A7R9LP44"/>
<gene>
    <name evidence="3" type="ORF">ONB1V03_LOCUS5128</name>
</gene>
<evidence type="ECO:0000256" key="1">
    <source>
        <dbReference type="SAM" id="Coils"/>
    </source>
</evidence>
<organism evidence="3">
    <name type="scientific">Oppiella nova</name>
    <dbReference type="NCBI Taxonomy" id="334625"/>
    <lineage>
        <taxon>Eukaryota</taxon>
        <taxon>Metazoa</taxon>
        <taxon>Ecdysozoa</taxon>
        <taxon>Arthropoda</taxon>
        <taxon>Chelicerata</taxon>
        <taxon>Arachnida</taxon>
        <taxon>Acari</taxon>
        <taxon>Acariformes</taxon>
        <taxon>Sarcoptiformes</taxon>
        <taxon>Oribatida</taxon>
        <taxon>Brachypylina</taxon>
        <taxon>Oppioidea</taxon>
        <taxon>Oppiidae</taxon>
        <taxon>Oppiella</taxon>
    </lineage>
</organism>
<dbReference type="PANTHER" id="PTHR12292">
    <property type="entry name" value="RWD DOMAIN-CONTAINING PROTEIN"/>
    <property type="match status" value="1"/>
</dbReference>
<reference evidence="3" key="1">
    <citation type="submission" date="2020-11" db="EMBL/GenBank/DDBJ databases">
        <authorList>
            <person name="Tran Van P."/>
        </authorList>
    </citation>
    <scope>NUCLEOTIDE SEQUENCE</scope>
</reference>
<dbReference type="OrthoDB" id="277175at2759"/>
<dbReference type="PROSITE" id="PS50908">
    <property type="entry name" value="RWD"/>
    <property type="match status" value="1"/>
</dbReference>
<evidence type="ECO:0000313" key="3">
    <source>
        <dbReference type="EMBL" id="CAD7645278.1"/>
    </source>
</evidence>
<feature type="coiled-coil region" evidence="1">
    <location>
        <begin position="88"/>
        <end position="118"/>
    </location>
</feature>
<dbReference type="SMART" id="SM00591">
    <property type="entry name" value="RWD"/>
    <property type="match status" value="1"/>
</dbReference>
<dbReference type="Gene3D" id="3.10.110.10">
    <property type="entry name" value="Ubiquitin Conjugating Enzyme"/>
    <property type="match status" value="1"/>
</dbReference>
<protein>
    <recommendedName>
        <fullName evidence="2">RWD domain-containing protein</fullName>
    </recommendedName>
</protein>
<dbReference type="EMBL" id="CAJPVJ010001969">
    <property type="protein sequence ID" value="CAG2165589.1"/>
    <property type="molecule type" value="Genomic_DNA"/>
</dbReference>
<keyword evidence="1" id="KW-0175">Coiled coil</keyword>
<sequence>MNYTEEQTNELEALEAIYSNELEDEVVLQFRFPDTYPDTLPEIEITDSANLDDIDERELLDLLDTEGNSSIGVVMTFTMVSVAIDWINRLSERKATEMREALEQKRREEEEAEHKKFEGTRVSVETFMTWKQKFDEEMHSLDKTFKARQELSKKLTGKQLFETNKSLIESDLQFLDDGDQDTARQELSKKLTGKQLFETNKSLIESDLQFLDDGDQDIDTDVRVDESLFQDMDDLDLDEAESE</sequence>
<dbReference type="SUPFAM" id="SSF54495">
    <property type="entry name" value="UBC-like"/>
    <property type="match status" value="1"/>
</dbReference>
<dbReference type="InterPro" id="IPR006575">
    <property type="entry name" value="RWD_dom"/>
</dbReference>
<feature type="domain" description="RWD" evidence="2">
    <location>
        <begin position="1"/>
        <end position="90"/>
    </location>
</feature>